<organism evidence="1 2">
    <name type="scientific">Oceanotoga teriensis</name>
    <dbReference type="NCBI Taxonomy" id="515440"/>
    <lineage>
        <taxon>Bacteria</taxon>
        <taxon>Thermotogati</taxon>
        <taxon>Thermotogota</taxon>
        <taxon>Thermotogae</taxon>
        <taxon>Petrotogales</taxon>
        <taxon>Petrotogaceae</taxon>
        <taxon>Oceanotoga</taxon>
    </lineage>
</organism>
<evidence type="ECO:0000313" key="2">
    <source>
        <dbReference type="Proteomes" id="UP000245921"/>
    </source>
</evidence>
<keyword evidence="1" id="KW-0489">Methyltransferase</keyword>
<evidence type="ECO:0000313" key="1">
    <source>
        <dbReference type="EMBL" id="PWJ88754.1"/>
    </source>
</evidence>
<dbReference type="GO" id="GO:0008990">
    <property type="term" value="F:rRNA (guanine-N2-)-methyltransferase activity"/>
    <property type="evidence" value="ECO:0007669"/>
    <property type="project" value="InterPro"/>
</dbReference>
<proteinExistence type="predicted"/>
<protein>
    <submittedName>
        <fullName evidence="1">SAM-dependent methyltransferase</fullName>
    </submittedName>
</protein>
<reference evidence="1 2" key="1">
    <citation type="submission" date="2018-05" db="EMBL/GenBank/DDBJ databases">
        <title>Genomic Encyclopedia of Type Strains, Phase IV (KMG-IV): sequencing the most valuable type-strain genomes for metagenomic binning, comparative biology and taxonomic classification.</title>
        <authorList>
            <person name="Goeker M."/>
        </authorList>
    </citation>
    <scope>NUCLEOTIDE SEQUENCE [LARGE SCALE GENOMIC DNA]</scope>
    <source>
        <strain evidence="1 2">DSM 24906</strain>
    </source>
</reference>
<dbReference type="Gene3D" id="3.40.50.150">
    <property type="entry name" value="Vaccinia Virus protein VP39"/>
    <property type="match status" value="1"/>
</dbReference>
<dbReference type="Pfam" id="PF04445">
    <property type="entry name" value="SAM_MT"/>
    <property type="match status" value="1"/>
</dbReference>
<comment type="caution">
    <text evidence="1">The sequence shown here is derived from an EMBL/GenBank/DDBJ whole genome shotgun (WGS) entry which is preliminary data.</text>
</comment>
<dbReference type="Proteomes" id="UP000245921">
    <property type="component" value="Unassembled WGS sequence"/>
</dbReference>
<dbReference type="AlphaFoldDB" id="A0AA45HHV7"/>
<accession>A0AA45HHV7</accession>
<dbReference type="InterPro" id="IPR029063">
    <property type="entry name" value="SAM-dependent_MTases_sf"/>
</dbReference>
<dbReference type="PANTHER" id="PTHR36112">
    <property type="entry name" value="RIBOSOMAL RNA SMALL SUBUNIT METHYLTRANSFERASE J"/>
    <property type="match status" value="1"/>
</dbReference>
<dbReference type="SUPFAM" id="SSF53335">
    <property type="entry name" value="S-adenosyl-L-methionine-dependent methyltransferases"/>
    <property type="match status" value="1"/>
</dbReference>
<keyword evidence="1" id="KW-0808">Transferase</keyword>
<dbReference type="PANTHER" id="PTHR36112:SF1">
    <property type="entry name" value="RIBOSOMAL RNA SMALL SUBUNIT METHYLTRANSFERASE J"/>
    <property type="match status" value="1"/>
</dbReference>
<dbReference type="EMBL" id="QGGI01000017">
    <property type="protein sequence ID" value="PWJ88754.1"/>
    <property type="molecule type" value="Genomic_DNA"/>
</dbReference>
<gene>
    <name evidence="1" type="ORF">C7380_11744</name>
</gene>
<dbReference type="InterPro" id="IPR007536">
    <property type="entry name" value="16SrRNA_methylTrfase_J"/>
</dbReference>
<sequence>MEQYSKMIFTTSHKPKKEQIEKAYEYAKAYDGVYKNRRHIYKYINDEDFYFSIDKNNNLEIIWKNGKFFYHPSIAKIRYNNYEHTKDDYLIKSLTPCKEDSILDLTYGLGSEALLLAAFSDNVIGLEGSYPIYIIVKEGLKNYNFPDNWMRKASKNIKIKNFNYKKYIYKQKENSFDLVYCDPMFENPQMKSASLNPLRRFAVYDQLDEKDIEQMYKICKKKVVIKARDKDSIWNWLKVDEKMGSSHSGVYYGVINKK</sequence>
<name>A0AA45HHV7_9BACT</name>
<dbReference type="RefSeq" id="WP_109605780.1">
    <property type="nucleotide sequence ID" value="NZ_QGGI01000017.1"/>
</dbReference>
<keyword evidence="2" id="KW-1185">Reference proteome</keyword>